<sequence length="265" mass="28596">MEGVISLGPYGGSTGGDPWSYKLTSDLKEITIHEGGNIKSISFKEVTHNLISGTFGGNSPNHLDLGQEIKIGLNWPFEHLICISGTHGEYNNVSDVIISLTFQTNFNTYGPYGSNIGEPFVMPIEDSDIAGFFGRSGYYLDAFGLYVKPEGSISFGDWGGPGGSPFSFTVGKSWIKQITINHDSSNIKSLLFKDGHDRDGTYGEYRNMTVITSISFITNLKTYGPFGGETGTAFSLPIQGGVIVGFHGKSGDFIDSIGIFVKPEN</sequence>
<comment type="caution">
    <text evidence="4">The sequence shown here is derived from an EMBL/GenBank/DDBJ whole genome shotgun (WGS) entry which is preliminary data.</text>
</comment>
<keyword evidence="5" id="KW-1185">Reference proteome</keyword>
<name>A0A7J6FGT6_CANSA</name>
<comment type="similarity">
    <text evidence="1">Belongs to the jacalin lectin family.</text>
</comment>
<proteinExistence type="inferred from homology"/>
<evidence type="ECO:0000313" key="4">
    <source>
        <dbReference type="EMBL" id="KAF4369924.1"/>
    </source>
</evidence>
<dbReference type="InterPro" id="IPR001229">
    <property type="entry name" value="Jacalin-like_lectin_dom"/>
</dbReference>
<dbReference type="EMBL" id="JAATIQ010000210">
    <property type="protein sequence ID" value="KAF4369924.1"/>
    <property type="molecule type" value="Genomic_DNA"/>
</dbReference>
<dbReference type="InterPro" id="IPR036404">
    <property type="entry name" value="Jacalin-like_lectin_dom_sf"/>
</dbReference>
<dbReference type="Gene3D" id="2.100.10.30">
    <property type="entry name" value="Jacalin-like lectin domain"/>
    <property type="match status" value="2"/>
</dbReference>
<dbReference type="SMART" id="SM00915">
    <property type="entry name" value="Jacalin"/>
    <property type="match status" value="2"/>
</dbReference>
<dbReference type="FunFam" id="2.100.10.30:FF:000001">
    <property type="entry name" value="Jacalin-related lectin 33"/>
    <property type="match status" value="1"/>
</dbReference>
<protein>
    <recommendedName>
        <fullName evidence="3">Jacalin-type lectin domain-containing protein</fullName>
    </recommendedName>
</protein>
<dbReference type="Pfam" id="PF01419">
    <property type="entry name" value="Jacalin"/>
    <property type="match status" value="2"/>
</dbReference>
<keyword evidence="2" id="KW-0430">Lectin</keyword>
<dbReference type="InterPro" id="IPR033734">
    <property type="entry name" value="Jacalin-like_lectin_dom_plant"/>
</dbReference>
<evidence type="ECO:0000313" key="5">
    <source>
        <dbReference type="Proteomes" id="UP000583929"/>
    </source>
</evidence>
<dbReference type="AlphaFoldDB" id="A0A7J6FGT6"/>
<dbReference type="SUPFAM" id="SSF51101">
    <property type="entry name" value="Mannose-binding lectins"/>
    <property type="match status" value="2"/>
</dbReference>
<evidence type="ECO:0000256" key="1">
    <source>
        <dbReference type="ARBA" id="ARBA00006568"/>
    </source>
</evidence>
<dbReference type="GO" id="GO:0005536">
    <property type="term" value="F:D-glucose binding"/>
    <property type="evidence" value="ECO:0007669"/>
    <property type="project" value="UniProtKB-ARBA"/>
</dbReference>
<dbReference type="PANTHER" id="PTHR46506">
    <property type="entry name" value="OS05G0143600 PROTEIN"/>
    <property type="match status" value="1"/>
</dbReference>
<feature type="domain" description="Jacalin-type lectin" evidence="3">
    <location>
        <begin position="152"/>
        <end position="263"/>
    </location>
</feature>
<gene>
    <name evidence="4" type="ORF">G4B88_016085</name>
</gene>
<accession>A0A7J6FGT6</accession>
<dbReference type="GO" id="GO:0005537">
    <property type="term" value="F:D-mannose binding"/>
    <property type="evidence" value="ECO:0007669"/>
    <property type="project" value="UniProtKB-ARBA"/>
</dbReference>
<dbReference type="Proteomes" id="UP000583929">
    <property type="component" value="Unassembled WGS sequence"/>
</dbReference>
<organism evidence="4 5">
    <name type="scientific">Cannabis sativa</name>
    <name type="common">Hemp</name>
    <name type="synonym">Marijuana</name>
    <dbReference type="NCBI Taxonomy" id="3483"/>
    <lineage>
        <taxon>Eukaryota</taxon>
        <taxon>Viridiplantae</taxon>
        <taxon>Streptophyta</taxon>
        <taxon>Embryophyta</taxon>
        <taxon>Tracheophyta</taxon>
        <taxon>Spermatophyta</taxon>
        <taxon>Magnoliopsida</taxon>
        <taxon>eudicotyledons</taxon>
        <taxon>Gunneridae</taxon>
        <taxon>Pentapetalae</taxon>
        <taxon>rosids</taxon>
        <taxon>fabids</taxon>
        <taxon>Rosales</taxon>
        <taxon>Cannabaceae</taxon>
        <taxon>Cannabis</taxon>
    </lineage>
</organism>
<evidence type="ECO:0000256" key="2">
    <source>
        <dbReference type="ARBA" id="ARBA00022734"/>
    </source>
</evidence>
<dbReference type="CDD" id="cd09612">
    <property type="entry name" value="Jacalin"/>
    <property type="match status" value="2"/>
</dbReference>
<feature type="domain" description="Jacalin-type lectin" evidence="3">
    <location>
        <begin position="4"/>
        <end position="149"/>
    </location>
</feature>
<dbReference type="PROSITE" id="PS51752">
    <property type="entry name" value="JACALIN_LECTIN"/>
    <property type="match status" value="2"/>
</dbReference>
<reference evidence="4 5" key="1">
    <citation type="journal article" date="2020" name="bioRxiv">
        <title>Sequence and annotation of 42 cannabis genomes reveals extensive copy number variation in cannabinoid synthesis and pathogen resistance genes.</title>
        <authorList>
            <person name="Mckernan K.J."/>
            <person name="Helbert Y."/>
            <person name="Kane L.T."/>
            <person name="Ebling H."/>
            <person name="Zhang L."/>
            <person name="Liu B."/>
            <person name="Eaton Z."/>
            <person name="Mclaughlin S."/>
            <person name="Kingan S."/>
            <person name="Baybayan P."/>
            <person name="Concepcion G."/>
            <person name="Jordan M."/>
            <person name="Riva A."/>
            <person name="Barbazuk W."/>
            <person name="Harkins T."/>
        </authorList>
    </citation>
    <scope>NUCLEOTIDE SEQUENCE [LARGE SCALE GENOMIC DNA]</scope>
    <source>
        <strain evidence="5">cv. Jamaican Lion 4</strain>
        <tissue evidence="4">Leaf</tissue>
    </source>
</reference>
<evidence type="ECO:0000259" key="3">
    <source>
        <dbReference type="PROSITE" id="PS51752"/>
    </source>
</evidence>